<dbReference type="InterPro" id="IPR011013">
    <property type="entry name" value="Gal_mutarotase_sf_dom"/>
</dbReference>
<dbReference type="GO" id="GO:0005975">
    <property type="term" value="P:carbohydrate metabolic process"/>
    <property type="evidence" value="ECO:0007669"/>
    <property type="project" value="InterPro"/>
</dbReference>
<feature type="domain" description="Glycoside hydrolase family 31 TIM barrel" evidence="11">
    <location>
        <begin position="279"/>
        <end position="653"/>
    </location>
</feature>
<comment type="caution">
    <text evidence="14">The sequence shown here is derived from an EMBL/GenBank/DDBJ whole genome shotgun (WGS) entry which is preliminary data.</text>
</comment>
<dbReference type="GO" id="GO:0090599">
    <property type="term" value="F:alpha-glucosidase activity"/>
    <property type="evidence" value="ECO:0007669"/>
    <property type="project" value="UniProtKB-ARBA"/>
</dbReference>
<comment type="similarity">
    <text evidence="2 9">Belongs to the glycosyl hydrolase 31 family.</text>
</comment>
<keyword evidence="15" id="KW-1185">Reference proteome</keyword>
<reference evidence="14" key="1">
    <citation type="submission" date="2016-03" db="EMBL/GenBank/DDBJ databases">
        <title>Mechanisms controlling the formation of the plant cell surface in tip-growing cells are functionally conserved among land plants.</title>
        <authorList>
            <person name="Honkanen S."/>
            <person name="Jones V.A."/>
            <person name="Morieri G."/>
            <person name="Champion C."/>
            <person name="Hetherington A.J."/>
            <person name="Kelly S."/>
            <person name="Saint-Marcoux D."/>
            <person name="Proust H."/>
            <person name="Prescott H."/>
            <person name="Dolan L."/>
        </authorList>
    </citation>
    <scope>NUCLEOTIDE SEQUENCE [LARGE SCALE GENOMIC DNA]</scope>
    <source>
        <tissue evidence="14">Whole gametophyte</tissue>
    </source>
</reference>
<dbReference type="SUPFAM" id="SSF51011">
    <property type="entry name" value="Glycosyl hydrolase domain"/>
    <property type="match status" value="1"/>
</dbReference>
<keyword evidence="7 9" id="KW-0326">Glycosidase</keyword>
<dbReference type="FunFam" id="2.60.40.1180:FF:000044">
    <property type="entry name" value="Alpha-glucosidase 1"/>
    <property type="match status" value="1"/>
</dbReference>
<dbReference type="Gene3D" id="2.60.40.1760">
    <property type="entry name" value="glycosyl hydrolase (family 31)"/>
    <property type="match status" value="1"/>
</dbReference>
<dbReference type="InterPro" id="IPR025887">
    <property type="entry name" value="Glyco_hydro_31_N_dom"/>
</dbReference>
<evidence type="ECO:0000259" key="12">
    <source>
        <dbReference type="Pfam" id="PF13802"/>
    </source>
</evidence>
<evidence type="ECO:0000313" key="15">
    <source>
        <dbReference type="Proteomes" id="UP000077202"/>
    </source>
</evidence>
<dbReference type="InterPro" id="IPR013780">
    <property type="entry name" value="Glyco_hydro_b"/>
</dbReference>
<organism evidence="14 15">
    <name type="scientific">Marchantia polymorpha subsp. ruderalis</name>
    <dbReference type="NCBI Taxonomy" id="1480154"/>
    <lineage>
        <taxon>Eukaryota</taxon>
        <taxon>Viridiplantae</taxon>
        <taxon>Streptophyta</taxon>
        <taxon>Embryophyta</taxon>
        <taxon>Marchantiophyta</taxon>
        <taxon>Marchantiopsida</taxon>
        <taxon>Marchantiidae</taxon>
        <taxon>Marchantiales</taxon>
        <taxon>Marchantiaceae</taxon>
        <taxon>Marchantia</taxon>
    </lineage>
</organism>
<keyword evidence="5 9" id="KW-0378">Hydrolase</keyword>
<dbReference type="PROSITE" id="PS00707">
    <property type="entry name" value="GLYCOSYL_HYDROL_F31_2"/>
    <property type="match status" value="1"/>
</dbReference>
<dbReference type="InterPro" id="IPR017853">
    <property type="entry name" value="GH"/>
</dbReference>
<evidence type="ECO:0000313" key="14">
    <source>
        <dbReference type="EMBL" id="OAE25221.1"/>
    </source>
</evidence>
<dbReference type="EC" id="3.2.1.20" evidence="3"/>
<dbReference type="InterPro" id="IPR030459">
    <property type="entry name" value="Glyco_hydro_31_CS"/>
</dbReference>
<dbReference type="InterPro" id="IPR048395">
    <property type="entry name" value="Glyco_hydro_31_C"/>
</dbReference>
<evidence type="ECO:0000256" key="5">
    <source>
        <dbReference type="ARBA" id="ARBA00022801"/>
    </source>
</evidence>
<dbReference type="InterPro" id="IPR000322">
    <property type="entry name" value="Glyco_hydro_31_TIM"/>
</dbReference>
<protein>
    <recommendedName>
        <fullName evidence="3">alpha-glucosidase</fullName>
        <ecNumber evidence="3">3.2.1.20</ecNumber>
    </recommendedName>
    <alternativeName>
        <fullName evidence="8">Maltase</fullName>
    </alternativeName>
</protein>
<dbReference type="SUPFAM" id="SSF51445">
    <property type="entry name" value="(Trans)glycosidases"/>
    <property type="match status" value="1"/>
</dbReference>
<dbReference type="Gene3D" id="3.20.20.80">
    <property type="entry name" value="Glycosidases"/>
    <property type="match status" value="1"/>
</dbReference>
<dbReference type="Pfam" id="PF13802">
    <property type="entry name" value="Gal_mutarotas_2"/>
    <property type="match status" value="1"/>
</dbReference>
<name>A0A176VXZ3_MARPO</name>
<evidence type="ECO:0000256" key="1">
    <source>
        <dbReference type="ARBA" id="ARBA00001657"/>
    </source>
</evidence>
<evidence type="ECO:0000256" key="10">
    <source>
        <dbReference type="SAM" id="SignalP"/>
    </source>
</evidence>
<feature type="signal peptide" evidence="10">
    <location>
        <begin position="1"/>
        <end position="22"/>
    </location>
</feature>
<evidence type="ECO:0000256" key="3">
    <source>
        <dbReference type="ARBA" id="ARBA00012741"/>
    </source>
</evidence>
<evidence type="ECO:0000256" key="6">
    <source>
        <dbReference type="ARBA" id="ARBA00023180"/>
    </source>
</evidence>
<feature type="chain" id="PRO_5008052128" description="alpha-glucosidase" evidence="10">
    <location>
        <begin position="23"/>
        <end position="891"/>
    </location>
</feature>
<gene>
    <name evidence="14" type="ORF">AXG93_2210s1050</name>
</gene>
<feature type="domain" description="Glycoside hydrolase family 31 N-terminal" evidence="12">
    <location>
        <begin position="76"/>
        <end position="236"/>
    </location>
</feature>
<evidence type="ECO:0000259" key="11">
    <source>
        <dbReference type="Pfam" id="PF01055"/>
    </source>
</evidence>
<sequence>MASRSSTLFLVVFLCGLLVASSSLVRAFTPSKGYNLISVADLPDKSGIQAFLSPIAAGDDYGTDIAYLEVTARSETDDRIRVRITDANNSRWEVPQALISRPSETEALPSASSSAGKLKFSYTSSPFGFAISRASTGEVLFNSTPSSESSAFRPLVFKDQYLEISTALAPNSALYGLGESTRPDGLRLSAGRTYTLWAADIGSFNVDINLYGAYPYYVEVRDGGATHSVLLMNSNGMDVTYAGEFLTYKAIGGILDFYFFAGPSPSSVIDQYTQLVGRPAAMPYWSLGFHQCKWGYKDLETLESVVDKYRAAEIPLDTIWSDIDYMEAYRVFTLDPINFPRDKMQPFLKKVHDAGQHYVMIVDPGVAVVQNYSVLSNGLTKDIFIKDSDGSSFLGQVWPGPVYFPDFLHPEIQNYWSTEIAEFYKQVEFDGMWIDMNEAASFCTGSLCSIGTKPLGNDINSITTCYLNCSASTGSRWEDPPYKINNTNGMNPLSSKTIAVNARHAGGELEYDLHNMYGFSESIITYKALRELNDKRPFVLSRSTFVGTGKYAAHWTGDNAATWNDLAFSVVSVLNSGLFGVPMVGADICGFNGNTTEELCARWIELGAFYPFARNHADIRAPFHELYVWDSVAAISRTVLGLRYRLLPYFYTLVHEAHTTGAPIARPLFYEYPSDPNTLSINSQFLLGRGILVSPVLIENATSVEAYFPAGTWYDLFDFSRIEGAGANQTLQAPLDTIRVHLAQGSIVPMQDAALTTKAARMSNFTLVVAFGDGSDQSQAYGELFVDDGVRVEMKLEPGSSTLIRFQASKSGAQGSVESEVECGEFALKYAQPAWSVHTIILLGLSSPPSSSAMSINNQPAPSSVQISDDGSSVHLSNLDLLLGENFSITW</sequence>
<dbReference type="FunFam" id="3.20.20.80:FF:000016">
    <property type="entry name" value="Maltase-glucoamylase, intestinal"/>
    <property type="match status" value="1"/>
</dbReference>
<keyword evidence="4 10" id="KW-0732">Signal</keyword>
<dbReference type="Pfam" id="PF01055">
    <property type="entry name" value="Glyco_hydro_31_2nd"/>
    <property type="match status" value="1"/>
</dbReference>
<keyword evidence="6" id="KW-0325">Glycoprotein</keyword>
<dbReference type="InterPro" id="IPR030458">
    <property type="entry name" value="Glyco_hydro_31_AS"/>
</dbReference>
<dbReference type="CDD" id="cd14752">
    <property type="entry name" value="GH31_N"/>
    <property type="match status" value="1"/>
</dbReference>
<evidence type="ECO:0000256" key="8">
    <source>
        <dbReference type="ARBA" id="ARBA00041343"/>
    </source>
</evidence>
<evidence type="ECO:0000256" key="7">
    <source>
        <dbReference type="ARBA" id="ARBA00023295"/>
    </source>
</evidence>
<dbReference type="SUPFAM" id="SSF74650">
    <property type="entry name" value="Galactose mutarotase-like"/>
    <property type="match status" value="1"/>
</dbReference>
<dbReference type="PANTHER" id="PTHR22762:SF133">
    <property type="entry name" value="P-TYPE DOMAIN-CONTAINING PROTEIN"/>
    <property type="match status" value="1"/>
</dbReference>
<dbReference type="EMBL" id="LVLJ01002376">
    <property type="protein sequence ID" value="OAE25221.1"/>
    <property type="molecule type" value="Genomic_DNA"/>
</dbReference>
<dbReference type="Proteomes" id="UP000077202">
    <property type="component" value="Unassembled WGS sequence"/>
</dbReference>
<dbReference type="PROSITE" id="PS00129">
    <property type="entry name" value="GLYCOSYL_HYDROL_F31_1"/>
    <property type="match status" value="1"/>
</dbReference>
<comment type="catalytic activity">
    <reaction evidence="1">
        <text>Hydrolysis of terminal, non-reducing (1-&gt;4)-linked alpha-D-glucose residues with release of alpha-D-glucose.</text>
        <dbReference type="EC" id="3.2.1.20"/>
    </reaction>
</comment>
<dbReference type="Gene3D" id="2.60.40.1180">
    <property type="entry name" value="Golgi alpha-mannosidase II"/>
    <property type="match status" value="2"/>
</dbReference>
<evidence type="ECO:0000256" key="9">
    <source>
        <dbReference type="RuleBase" id="RU361185"/>
    </source>
</evidence>
<evidence type="ECO:0000259" key="13">
    <source>
        <dbReference type="Pfam" id="PF21365"/>
    </source>
</evidence>
<evidence type="ECO:0000256" key="2">
    <source>
        <dbReference type="ARBA" id="ARBA00007806"/>
    </source>
</evidence>
<dbReference type="CDD" id="cd06602">
    <property type="entry name" value="GH31_MGAM_SI_GAA"/>
    <property type="match status" value="1"/>
</dbReference>
<dbReference type="Pfam" id="PF21365">
    <property type="entry name" value="Glyco_hydro_31_3rd"/>
    <property type="match status" value="1"/>
</dbReference>
<accession>A0A176VXZ3</accession>
<feature type="domain" description="Glycosyl hydrolase family 31 C-terminal" evidence="13">
    <location>
        <begin position="661"/>
        <end position="748"/>
    </location>
</feature>
<dbReference type="AlphaFoldDB" id="A0A176VXZ3"/>
<dbReference type="GO" id="GO:0030246">
    <property type="term" value="F:carbohydrate binding"/>
    <property type="evidence" value="ECO:0007669"/>
    <property type="project" value="InterPro"/>
</dbReference>
<dbReference type="PANTHER" id="PTHR22762">
    <property type="entry name" value="ALPHA-GLUCOSIDASE"/>
    <property type="match status" value="1"/>
</dbReference>
<proteinExistence type="inferred from homology"/>
<evidence type="ECO:0000256" key="4">
    <source>
        <dbReference type="ARBA" id="ARBA00022729"/>
    </source>
</evidence>